<accession>A0ACB9MSC1</accession>
<proteinExistence type="predicted"/>
<dbReference type="EMBL" id="CM042888">
    <property type="protein sequence ID" value="KAI4326389.1"/>
    <property type="molecule type" value="Genomic_DNA"/>
</dbReference>
<evidence type="ECO:0000313" key="1">
    <source>
        <dbReference type="EMBL" id="KAI4326389.1"/>
    </source>
</evidence>
<evidence type="ECO:0000313" key="2">
    <source>
        <dbReference type="Proteomes" id="UP001057402"/>
    </source>
</evidence>
<dbReference type="Proteomes" id="UP001057402">
    <property type="component" value="Chromosome 9"/>
</dbReference>
<sequence>MMASPMSSRNVNLTSEEWQKRHCLAVLQALSISRSLSMAKQGAEKGEHSFQILKDSVICAIEEAGGRIDYAEIVKQDTLEAATEIRSPVVFCVATCFGKVRIID</sequence>
<reference evidence="2" key="1">
    <citation type="journal article" date="2023" name="Front. Plant Sci.">
        <title>Chromosomal-level genome assembly of Melastoma candidum provides insights into trichome evolution.</title>
        <authorList>
            <person name="Zhong Y."/>
            <person name="Wu W."/>
            <person name="Sun C."/>
            <person name="Zou P."/>
            <person name="Liu Y."/>
            <person name="Dai S."/>
            <person name="Zhou R."/>
        </authorList>
    </citation>
    <scope>NUCLEOTIDE SEQUENCE [LARGE SCALE GENOMIC DNA]</scope>
</reference>
<comment type="caution">
    <text evidence="1">The sequence shown here is derived from an EMBL/GenBank/DDBJ whole genome shotgun (WGS) entry which is preliminary data.</text>
</comment>
<organism evidence="1 2">
    <name type="scientific">Melastoma candidum</name>
    <dbReference type="NCBI Taxonomy" id="119954"/>
    <lineage>
        <taxon>Eukaryota</taxon>
        <taxon>Viridiplantae</taxon>
        <taxon>Streptophyta</taxon>
        <taxon>Embryophyta</taxon>
        <taxon>Tracheophyta</taxon>
        <taxon>Spermatophyta</taxon>
        <taxon>Magnoliopsida</taxon>
        <taxon>eudicotyledons</taxon>
        <taxon>Gunneridae</taxon>
        <taxon>Pentapetalae</taxon>
        <taxon>rosids</taxon>
        <taxon>malvids</taxon>
        <taxon>Myrtales</taxon>
        <taxon>Melastomataceae</taxon>
        <taxon>Melastomatoideae</taxon>
        <taxon>Melastomateae</taxon>
        <taxon>Melastoma</taxon>
    </lineage>
</organism>
<name>A0ACB9MSC1_9MYRT</name>
<protein>
    <submittedName>
        <fullName evidence="1">Uncharacterized protein</fullName>
    </submittedName>
</protein>
<keyword evidence="2" id="KW-1185">Reference proteome</keyword>
<gene>
    <name evidence="1" type="ORF">MLD38_031710</name>
</gene>